<accession>A0A0W8FPB8</accession>
<reference evidence="1" key="1">
    <citation type="journal article" date="2015" name="Proc. Natl. Acad. Sci. U.S.A.">
        <title>Networks of energetic and metabolic interactions define dynamics in microbial communities.</title>
        <authorList>
            <person name="Embree M."/>
            <person name="Liu J.K."/>
            <person name="Al-Bassam M.M."/>
            <person name="Zengler K."/>
        </authorList>
    </citation>
    <scope>NUCLEOTIDE SEQUENCE</scope>
</reference>
<protein>
    <submittedName>
        <fullName evidence="1">Uncharacterized protein</fullName>
    </submittedName>
</protein>
<dbReference type="EMBL" id="LNQE01000964">
    <property type="protein sequence ID" value="KUG22462.1"/>
    <property type="molecule type" value="Genomic_DNA"/>
</dbReference>
<name>A0A0W8FPB8_9ZZZZ</name>
<organism evidence="1">
    <name type="scientific">hydrocarbon metagenome</name>
    <dbReference type="NCBI Taxonomy" id="938273"/>
    <lineage>
        <taxon>unclassified sequences</taxon>
        <taxon>metagenomes</taxon>
        <taxon>ecological metagenomes</taxon>
    </lineage>
</organism>
<dbReference type="AlphaFoldDB" id="A0A0W8FPB8"/>
<sequence length="39" mass="4786">MQADNKKLKNNHFKARIKRFNKYYVVEFGREIVHCFPSQ</sequence>
<evidence type="ECO:0000313" key="1">
    <source>
        <dbReference type="EMBL" id="KUG22462.1"/>
    </source>
</evidence>
<gene>
    <name evidence="1" type="ORF">ASZ90_007745</name>
</gene>
<comment type="caution">
    <text evidence="1">The sequence shown here is derived from an EMBL/GenBank/DDBJ whole genome shotgun (WGS) entry which is preliminary data.</text>
</comment>
<proteinExistence type="predicted"/>